<dbReference type="Pfam" id="PF12796">
    <property type="entry name" value="Ank_2"/>
    <property type="match status" value="1"/>
</dbReference>
<dbReference type="SMART" id="SM00248">
    <property type="entry name" value="ANK"/>
    <property type="match status" value="5"/>
</dbReference>
<protein>
    <recommendedName>
        <fullName evidence="3">Ankyrin repeat protein</fullName>
    </recommendedName>
</protein>
<organism evidence="1 2">
    <name type="scientific">Heterostelium pallidum (strain ATCC 26659 / Pp 5 / PN500)</name>
    <name type="common">Cellular slime mold</name>
    <name type="synonym">Polysphondylium pallidum</name>
    <dbReference type="NCBI Taxonomy" id="670386"/>
    <lineage>
        <taxon>Eukaryota</taxon>
        <taxon>Amoebozoa</taxon>
        <taxon>Evosea</taxon>
        <taxon>Eumycetozoa</taxon>
        <taxon>Dictyostelia</taxon>
        <taxon>Acytosteliales</taxon>
        <taxon>Acytosteliaceae</taxon>
        <taxon>Heterostelium</taxon>
    </lineage>
</organism>
<dbReference type="PANTHER" id="PTHR46586:SF3">
    <property type="entry name" value="ANKYRIN REPEAT-CONTAINING PROTEIN"/>
    <property type="match status" value="1"/>
</dbReference>
<sequence>MISFKRLLHSVVLRNKIFESVRDIHDQLATDNSLRCDWYDLGCFPDQLIKFNYIERYKKIFNTLIRDKINYNSFATITKFRLLYLDSLRNAFDVGNLEVVEFIHLLSKDIEYSDYLKKEHYMNNLELIQFLDYNVDQLFKHQGSRILDNVALGSFHVFKWLYENRSERSTYDSLYNAARNGNLDILKYLLEENQMGETKNLLLPAAVNGHLETLEYLDKSENLTGQLPDSIIIQVVRGGHLPTVKYIIENTKQYLPNNLIVTAANNGHFDLVKYFLENTTALFNSDTIDAVAGHGDLEFIKQLHNNPRSKFTSTAMHMAAVNGHIEVVRFLHENRTEGCRYDTMTEVAMNAHFETFKYLFENQKDLHITDSLMDYFAKYKDSSALQWLKDNTTLQCSDFAYRYAIRQANLPIIKWIHDNTSLLFPQNAMYLATSCLNNDLRIVQYLHDNGVICTTNAMDNCHKLSILEYLHFNQSKRCSSEAMEKAIENENVPIIKFLLQNSTEHLLMDYSKHDIQRSKTLDYSSRIELIKKHNL</sequence>
<dbReference type="Gene3D" id="1.25.40.20">
    <property type="entry name" value="Ankyrin repeat-containing domain"/>
    <property type="match status" value="1"/>
</dbReference>
<proteinExistence type="predicted"/>
<dbReference type="InParanoid" id="D3BSE0"/>
<dbReference type="GeneID" id="31366376"/>
<name>D3BSE0_HETP5</name>
<dbReference type="Proteomes" id="UP000001396">
    <property type="component" value="Unassembled WGS sequence"/>
</dbReference>
<comment type="caution">
    <text evidence="1">The sequence shown here is derived from an EMBL/GenBank/DDBJ whole genome shotgun (WGS) entry which is preliminary data.</text>
</comment>
<evidence type="ECO:0008006" key="3">
    <source>
        <dbReference type="Google" id="ProtNLM"/>
    </source>
</evidence>
<dbReference type="InterPro" id="IPR036770">
    <property type="entry name" value="Ankyrin_rpt-contain_sf"/>
</dbReference>
<evidence type="ECO:0000313" key="2">
    <source>
        <dbReference type="Proteomes" id="UP000001396"/>
    </source>
</evidence>
<dbReference type="InterPro" id="IPR002110">
    <property type="entry name" value="Ankyrin_rpt"/>
</dbReference>
<dbReference type="AlphaFoldDB" id="D3BSE0"/>
<evidence type="ECO:0000313" key="1">
    <source>
        <dbReference type="EMBL" id="EFA75646.1"/>
    </source>
</evidence>
<dbReference type="PANTHER" id="PTHR46586">
    <property type="entry name" value="ANKYRIN REPEAT-CONTAINING PROTEIN"/>
    <property type="match status" value="1"/>
</dbReference>
<accession>D3BSE0</accession>
<dbReference type="EMBL" id="ADBJ01000052">
    <property type="protein sequence ID" value="EFA75646.1"/>
    <property type="molecule type" value="Genomic_DNA"/>
</dbReference>
<gene>
    <name evidence="1" type="ORF">PPL_10907</name>
</gene>
<dbReference type="RefSeq" id="XP_020427780.1">
    <property type="nucleotide sequence ID" value="XM_020581669.1"/>
</dbReference>
<dbReference type="InterPro" id="IPR052050">
    <property type="entry name" value="SecEffector_AnkRepeat"/>
</dbReference>
<reference evidence="1 2" key="1">
    <citation type="journal article" date="2011" name="Genome Res.">
        <title>Phylogeny-wide analysis of social amoeba genomes highlights ancient origins for complex intercellular communication.</title>
        <authorList>
            <person name="Heidel A.J."/>
            <person name="Lawal H.M."/>
            <person name="Felder M."/>
            <person name="Schilde C."/>
            <person name="Helps N.R."/>
            <person name="Tunggal B."/>
            <person name="Rivero F."/>
            <person name="John U."/>
            <person name="Schleicher M."/>
            <person name="Eichinger L."/>
            <person name="Platzer M."/>
            <person name="Noegel A.A."/>
            <person name="Schaap P."/>
            <person name="Gloeckner G."/>
        </authorList>
    </citation>
    <scope>NUCLEOTIDE SEQUENCE [LARGE SCALE GENOMIC DNA]</scope>
    <source>
        <strain evidence="2">ATCC 26659 / Pp 5 / PN500</strain>
    </source>
</reference>
<keyword evidence="2" id="KW-1185">Reference proteome</keyword>
<dbReference type="SUPFAM" id="SSF48403">
    <property type="entry name" value="Ankyrin repeat"/>
    <property type="match status" value="2"/>
</dbReference>